<gene>
    <name evidence="2" type="ORF">PS938_05473</name>
</gene>
<dbReference type="Proteomes" id="UP000327191">
    <property type="component" value="Unassembled WGS sequence"/>
</dbReference>
<dbReference type="EMBL" id="CABVJE010000032">
    <property type="protein sequence ID" value="VVQ23783.1"/>
    <property type="molecule type" value="Genomic_DNA"/>
</dbReference>
<reference evidence="2 3" key="1">
    <citation type="submission" date="2019-09" db="EMBL/GenBank/DDBJ databases">
        <authorList>
            <person name="Chandra G."/>
            <person name="Truman W A."/>
        </authorList>
    </citation>
    <scope>NUCLEOTIDE SEQUENCE [LARGE SCALE GENOMIC DNA]</scope>
    <source>
        <strain evidence="2">PS938</strain>
    </source>
</reference>
<evidence type="ECO:0000313" key="2">
    <source>
        <dbReference type="EMBL" id="VVQ23783.1"/>
    </source>
</evidence>
<sequence length="68" mass="7723">MHKYTLSYEHINTPKTKTGQAPERIDAHELLLELLGVGGKDGPIIFGTKSLQESLELMKFKNVRVTWL</sequence>
<proteinExistence type="predicted"/>
<evidence type="ECO:0000313" key="3">
    <source>
        <dbReference type="Proteomes" id="UP000327191"/>
    </source>
</evidence>
<protein>
    <submittedName>
        <fullName evidence="2">Uncharacterized protein</fullName>
    </submittedName>
</protein>
<organism evidence="2 3">
    <name type="scientific">Pseudomonas fluorescens</name>
    <dbReference type="NCBI Taxonomy" id="294"/>
    <lineage>
        <taxon>Bacteria</taxon>
        <taxon>Pseudomonadati</taxon>
        <taxon>Pseudomonadota</taxon>
        <taxon>Gammaproteobacteria</taxon>
        <taxon>Pseudomonadales</taxon>
        <taxon>Pseudomonadaceae</taxon>
        <taxon>Pseudomonas</taxon>
    </lineage>
</organism>
<name>A0A5E7VM32_PSEFL</name>
<dbReference type="AlphaFoldDB" id="A0A5E7VM32"/>
<feature type="region of interest" description="Disordered" evidence="1">
    <location>
        <begin position="1"/>
        <end position="22"/>
    </location>
</feature>
<evidence type="ECO:0000256" key="1">
    <source>
        <dbReference type="SAM" id="MobiDB-lite"/>
    </source>
</evidence>
<accession>A0A5E7VM32</accession>